<feature type="region of interest" description="Disordered" evidence="1">
    <location>
        <begin position="235"/>
        <end position="262"/>
    </location>
</feature>
<dbReference type="Proteomes" id="UP000658320">
    <property type="component" value="Unassembled WGS sequence"/>
</dbReference>
<name>A0A918FG41_9ACTN</name>
<reference evidence="2" key="2">
    <citation type="submission" date="2020-09" db="EMBL/GenBank/DDBJ databases">
        <authorList>
            <person name="Sun Q."/>
            <person name="Ohkuma M."/>
        </authorList>
    </citation>
    <scope>NUCLEOTIDE SEQUENCE</scope>
    <source>
        <strain evidence="2">JCM 4346</strain>
    </source>
</reference>
<dbReference type="RefSeq" id="WP_189940891.1">
    <property type="nucleotide sequence ID" value="NZ_BMSX01000015.1"/>
</dbReference>
<proteinExistence type="predicted"/>
<accession>A0A918FG41</accession>
<comment type="caution">
    <text evidence="2">The sequence shown here is derived from an EMBL/GenBank/DDBJ whole genome shotgun (WGS) entry which is preliminary data.</text>
</comment>
<evidence type="ECO:0000313" key="3">
    <source>
        <dbReference type="Proteomes" id="UP000658320"/>
    </source>
</evidence>
<evidence type="ECO:0000313" key="2">
    <source>
        <dbReference type="EMBL" id="GGR35694.1"/>
    </source>
</evidence>
<dbReference type="AlphaFoldDB" id="A0A918FG41"/>
<feature type="compositionally biased region" description="Low complexity" evidence="1">
    <location>
        <begin position="235"/>
        <end position="247"/>
    </location>
</feature>
<dbReference type="EMBL" id="BMSX01000015">
    <property type="protein sequence ID" value="GGR35694.1"/>
    <property type="molecule type" value="Genomic_DNA"/>
</dbReference>
<keyword evidence="3" id="KW-1185">Reference proteome</keyword>
<protein>
    <submittedName>
        <fullName evidence="2">Uncharacterized protein</fullName>
    </submittedName>
</protein>
<evidence type="ECO:0000256" key="1">
    <source>
        <dbReference type="SAM" id="MobiDB-lite"/>
    </source>
</evidence>
<organism evidence="2 3">
    <name type="scientific">Streptomyces aurantiogriseus</name>
    <dbReference type="NCBI Taxonomy" id="66870"/>
    <lineage>
        <taxon>Bacteria</taxon>
        <taxon>Bacillati</taxon>
        <taxon>Actinomycetota</taxon>
        <taxon>Actinomycetes</taxon>
        <taxon>Kitasatosporales</taxon>
        <taxon>Streptomycetaceae</taxon>
        <taxon>Streptomyces</taxon>
    </lineage>
</organism>
<gene>
    <name evidence="2" type="ORF">GCM10010251_60150</name>
</gene>
<sequence>MPQRTDLSAFAAALAERLPGTWRSEDQTYPTFEDQYPAADRLWDCGPAHSALLDYDLEHGAVLHGPGNARLSVTARPRNPRQFLVAALKPQGVKRHNISVVDDPMGISVTDDPVRAASSIARRLLPRYLRALDAVRRDARARPEPPHRPPAPEVAQSVTLVWYPDGVVGAPYDSVPKEAHMVLYSCHFSYSPDQYAFMLPASYRDAERALLIQTAIRLLTAQGIGVNFRHAAPDIPARPARPLTTGPGLPPTPANPPSTARR</sequence>
<reference evidence="2" key="1">
    <citation type="journal article" date="2014" name="Int. J. Syst. Evol. Microbiol.">
        <title>Complete genome sequence of Corynebacterium casei LMG S-19264T (=DSM 44701T), isolated from a smear-ripened cheese.</title>
        <authorList>
            <consortium name="US DOE Joint Genome Institute (JGI-PGF)"/>
            <person name="Walter F."/>
            <person name="Albersmeier A."/>
            <person name="Kalinowski J."/>
            <person name="Ruckert C."/>
        </authorList>
    </citation>
    <scope>NUCLEOTIDE SEQUENCE</scope>
    <source>
        <strain evidence="2">JCM 4346</strain>
    </source>
</reference>